<comment type="caution">
    <text evidence="2">The sequence shown here is derived from an EMBL/GenBank/DDBJ whole genome shotgun (WGS) entry which is preliminary data.</text>
</comment>
<proteinExistence type="predicted"/>
<protein>
    <submittedName>
        <fullName evidence="2">Uncharacterized protein</fullName>
    </submittedName>
</protein>
<dbReference type="EMBL" id="SNRW01001780">
    <property type="protein sequence ID" value="KAA6395054.1"/>
    <property type="molecule type" value="Genomic_DNA"/>
</dbReference>
<organism evidence="2 3">
    <name type="scientific">Streblomastix strix</name>
    <dbReference type="NCBI Taxonomy" id="222440"/>
    <lineage>
        <taxon>Eukaryota</taxon>
        <taxon>Metamonada</taxon>
        <taxon>Preaxostyla</taxon>
        <taxon>Oxymonadida</taxon>
        <taxon>Streblomastigidae</taxon>
        <taxon>Streblomastix</taxon>
    </lineage>
</organism>
<gene>
    <name evidence="2" type="ORF">EZS28_009422</name>
</gene>
<evidence type="ECO:0000256" key="1">
    <source>
        <dbReference type="SAM" id="Coils"/>
    </source>
</evidence>
<feature type="coiled-coil region" evidence="1">
    <location>
        <begin position="83"/>
        <end position="110"/>
    </location>
</feature>
<dbReference type="Proteomes" id="UP000324800">
    <property type="component" value="Unassembled WGS sequence"/>
</dbReference>
<name>A0A5J4WIZ5_9EUKA</name>
<accession>A0A5J4WIZ5</accession>
<keyword evidence="1" id="KW-0175">Coiled coil</keyword>
<sequence>MTQAKKDIIRSSRSNIDDIIIDHFKQFKNGVIISQLELRKPQDKILKHYQLAMNNICSIVWRTVNGQRKRFYKMKEEMIPIYESMLEEDVEEKEAEAQSVDQEMQKMVMNIYDQQYPYRSCR</sequence>
<dbReference type="AlphaFoldDB" id="A0A5J4WIZ5"/>
<reference evidence="2 3" key="1">
    <citation type="submission" date="2019-03" db="EMBL/GenBank/DDBJ databases">
        <title>Single cell metagenomics reveals metabolic interactions within the superorganism composed of flagellate Streblomastix strix and complex community of Bacteroidetes bacteria on its surface.</title>
        <authorList>
            <person name="Treitli S.C."/>
            <person name="Kolisko M."/>
            <person name="Husnik F."/>
            <person name="Keeling P."/>
            <person name="Hampl V."/>
        </authorList>
    </citation>
    <scope>NUCLEOTIDE SEQUENCE [LARGE SCALE GENOMIC DNA]</scope>
    <source>
        <strain evidence="2">ST1C</strain>
    </source>
</reference>
<evidence type="ECO:0000313" key="2">
    <source>
        <dbReference type="EMBL" id="KAA6395054.1"/>
    </source>
</evidence>
<evidence type="ECO:0000313" key="3">
    <source>
        <dbReference type="Proteomes" id="UP000324800"/>
    </source>
</evidence>